<evidence type="ECO:0000313" key="3">
    <source>
        <dbReference type="Proteomes" id="UP001189429"/>
    </source>
</evidence>
<name>A0ABN9XMF8_9DINO</name>
<evidence type="ECO:0008006" key="4">
    <source>
        <dbReference type="Google" id="ProtNLM"/>
    </source>
</evidence>
<sequence length="212" mass="22343">MQPGAKPVSDTLEGWVKLLDGNSMNLLDARSRMSGHFMTNMRQFDYYNKNHSRAAGCWASPLNSAGCPDPEEAPLLEAARRLGALGRCQPCTRPVRCTRGGVHRAGLGDPNSINVPAQAPNLVARGQSGVMGKIRASKAMFFAPHAAASGAPSGGQQQGYGSHADRRWAGLHGCHRPLLAGALPRPRASARRRGPAGGRPAGTALPGARGRR</sequence>
<accession>A0ABN9XMF8</accession>
<feature type="compositionally biased region" description="Low complexity" evidence="1">
    <location>
        <begin position="201"/>
        <end position="212"/>
    </location>
</feature>
<gene>
    <name evidence="2" type="ORF">PCOR1329_LOCUS78166</name>
</gene>
<keyword evidence="3" id="KW-1185">Reference proteome</keyword>
<reference evidence="2" key="1">
    <citation type="submission" date="2023-10" db="EMBL/GenBank/DDBJ databases">
        <authorList>
            <person name="Chen Y."/>
            <person name="Shah S."/>
            <person name="Dougan E. K."/>
            <person name="Thang M."/>
            <person name="Chan C."/>
        </authorList>
    </citation>
    <scope>NUCLEOTIDE SEQUENCE [LARGE SCALE GENOMIC DNA]</scope>
</reference>
<comment type="caution">
    <text evidence="2">The sequence shown here is derived from an EMBL/GenBank/DDBJ whole genome shotgun (WGS) entry which is preliminary data.</text>
</comment>
<feature type="non-terminal residue" evidence="2">
    <location>
        <position position="212"/>
    </location>
</feature>
<feature type="region of interest" description="Disordered" evidence="1">
    <location>
        <begin position="179"/>
        <end position="212"/>
    </location>
</feature>
<organism evidence="2 3">
    <name type="scientific">Prorocentrum cordatum</name>
    <dbReference type="NCBI Taxonomy" id="2364126"/>
    <lineage>
        <taxon>Eukaryota</taxon>
        <taxon>Sar</taxon>
        <taxon>Alveolata</taxon>
        <taxon>Dinophyceae</taxon>
        <taxon>Prorocentrales</taxon>
        <taxon>Prorocentraceae</taxon>
        <taxon>Prorocentrum</taxon>
    </lineage>
</organism>
<proteinExistence type="predicted"/>
<dbReference type="Proteomes" id="UP001189429">
    <property type="component" value="Unassembled WGS sequence"/>
</dbReference>
<evidence type="ECO:0000313" key="2">
    <source>
        <dbReference type="EMBL" id="CAK0901084.1"/>
    </source>
</evidence>
<protein>
    <recommendedName>
        <fullName evidence="4">Phospholipase B-like</fullName>
    </recommendedName>
</protein>
<dbReference type="EMBL" id="CAUYUJ010020880">
    <property type="protein sequence ID" value="CAK0901084.1"/>
    <property type="molecule type" value="Genomic_DNA"/>
</dbReference>
<evidence type="ECO:0000256" key="1">
    <source>
        <dbReference type="SAM" id="MobiDB-lite"/>
    </source>
</evidence>